<keyword evidence="4" id="KW-1185">Reference proteome</keyword>
<dbReference type="EMBL" id="CR522870">
    <property type="protein sequence ID" value="CAG36842.1"/>
    <property type="molecule type" value="Genomic_DNA"/>
</dbReference>
<dbReference type="PANTHER" id="PTHR45228">
    <property type="entry name" value="CYCLIC DI-GMP PHOSPHODIESTERASE TM_0186-RELATED"/>
    <property type="match status" value="1"/>
</dbReference>
<organism evidence="3 4">
    <name type="scientific">Desulfotalea psychrophila (strain LSv54 / DSM 12343)</name>
    <dbReference type="NCBI Taxonomy" id="177439"/>
    <lineage>
        <taxon>Bacteria</taxon>
        <taxon>Pseudomonadati</taxon>
        <taxon>Thermodesulfobacteriota</taxon>
        <taxon>Desulfobulbia</taxon>
        <taxon>Desulfobulbales</taxon>
        <taxon>Desulfocapsaceae</taxon>
        <taxon>Desulfotalea</taxon>
    </lineage>
</organism>
<dbReference type="Proteomes" id="UP000000602">
    <property type="component" value="Chromosome"/>
</dbReference>
<dbReference type="OrthoDB" id="9764337at2"/>
<dbReference type="SMART" id="SM00471">
    <property type="entry name" value="HDc"/>
    <property type="match status" value="1"/>
</dbReference>
<proteinExistence type="predicted"/>
<dbReference type="eggNOG" id="COG3437">
    <property type="taxonomic scope" value="Bacteria"/>
</dbReference>
<sequence length="276" mass="31954">MKLKAHYRIVLIYLLLGFFWILISDAVVNSLFEDRADIIFAENIKGWFFIAFNGLLLFFLIKREINAIKAINIKLMESYEQTIIGWMHVTDLRHRETKDHTERVTKMTVALAKFSGISKKEELKNIERGAMLHDVGKIGIPDAILIKPGKLNEEEWKQIKKHPQIAHDIISNIAFLRPCIDIPYSHHEKWDGSGYPLGIGGDEIPMAARYFAIVDVWDALIHPRIYKAAWTEEEVLAYIQEQSGKHFDPDIVELFLENYEQIRGDLIYPEWGPPSP</sequence>
<accession>Q6ALD3</accession>
<evidence type="ECO:0000259" key="2">
    <source>
        <dbReference type="PROSITE" id="PS51832"/>
    </source>
</evidence>
<dbReference type="STRING" id="177439.DP2113"/>
<dbReference type="InterPro" id="IPR003607">
    <property type="entry name" value="HD/PDEase_dom"/>
</dbReference>
<dbReference type="HOGENOM" id="CLU_000445_92_3_7"/>
<dbReference type="RefSeq" id="WP_011189354.1">
    <property type="nucleotide sequence ID" value="NC_006138.1"/>
</dbReference>
<evidence type="ECO:0000256" key="1">
    <source>
        <dbReference type="SAM" id="Phobius"/>
    </source>
</evidence>
<feature type="domain" description="HD-GYP" evidence="2">
    <location>
        <begin position="75"/>
        <end position="271"/>
    </location>
</feature>
<dbReference type="Pfam" id="PF13487">
    <property type="entry name" value="HD_5"/>
    <property type="match status" value="1"/>
</dbReference>
<reference evidence="4" key="1">
    <citation type="journal article" date="2004" name="Environ. Microbiol.">
        <title>The genome of Desulfotalea psychrophila, a sulfate-reducing bacterium from permanently cold Arctic sediments.</title>
        <authorList>
            <person name="Rabus R."/>
            <person name="Ruepp A."/>
            <person name="Frickey T."/>
            <person name="Rattei T."/>
            <person name="Fartmann B."/>
            <person name="Stark M."/>
            <person name="Bauer M."/>
            <person name="Zibat A."/>
            <person name="Lombardot T."/>
            <person name="Becker I."/>
            <person name="Amann J."/>
            <person name="Gellner K."/>
            <person name="Teeling H."/>
            <person name="Leuschner W.D."/>
            <person name="Gloeckner F.-O."/>
            <person name="Lupas A.N."/>
            <person name="Amann R."/>
            <person name="Klenk H.-P."/>
        </authorList>
    </citation>
    <scope>NUCLEOTIDE SEQUENCE [LARGE SCALE GENOMIC DNA]</scope>
    <source>
        <strain evidence="4">DSM 12343 / LSv54</strain>
    </source>
</reference>
<keyword evidence="1" id="KW-0812">Transmembrane</keyword>
<protein>
    <recommendedName>
        <fullName evidence="2">HD-GYP domain-containing protein</fullName>
    </recommendedName>
</protein>
<keyword evidence="1" id="KW-1133">Transmembrane helix</keyword>
<dbReference type="InterPro" id="IPR037522">
    <property type="entry name" value="HD_GYP_dom"/>
</dbReference>
<dbReference type="AlphaFoldDB" id="Q6ALD3"/>
<dbReference type="Gene3D" id="1.10.3210.10">
    <property type="entry name" value="Hypothetical protein af1432"/>
    <property type="match status" value="1"/>
</dbReference>
<dbReference type="InterPro" id="IPR052020">
    <property type="entry name" value="Cyclic_di-GMP/3'3'-cGAMP_PDE"/>
</dbReference>
<keyword evidence="1" id="KW-0472">Membrane</keyword>
<feature type="transmembrane region" description="Helical" evidence="1">
    <location>
        <begin position="12"/>
        <end position="32"/>
    </location>
</feature>
<dbReference type="KEGG" id="dps:DP2113"/>
<evidence type="ECO:0000313" key="3">
    <source>
        <dbReference type="EMBL" id="CAG36842.1"/>
    </source>
</evidence>
<dbReference type="PROSITE" id="PS51832">
    <property type="entry name" value="HD_GYP"/>
    <property type="match status" value="1"/>
</dbReference>
<name>Q6ALD3_DESPS</name>
<gene>
    <name evidence="3" type="ordered locus">DP2113</name>
</gene>
<feature type="transmembrane region" description="Helical" evidence="1">
    <location>
        <begin position="44"/>
        <end position="61"/>
    </location>
</feature>
<dbReference type="CDD" id="cd00077">
    <property type="entry name" value="HDc"/>
    <property type="match status" value="1"/>
</dbReference>
<evidence type="ECO:0000313" key="4">
    <source>
        <dbReference type="Proteomes" id="UP000000602"/>
    </source>
</evidence>
<dbReference type="PANTHER" id="PTHR45228:SF1">
    <property type="entry name" value="CYCLIC DI-GMP PHOSPHODIESTERASE TM_0186"/>
    <property type="match status" value="1"/>
</dbReference>
<dbReference type="SUPFAM" id="SSF109604">
    <property type="entry name" value="HD-domain/PDEase-like"/>
    <property type="match status" value="1"/>
</dbReference>